<dbReference type="FunFam" id="1.10.3260.10:FF:000001">
    <property type="entry name" value="DNA ligase"/>
    <property type="match status" value="1"/>
</dbReference>
<keyword evidence="21" id="KW-1185">Reference proteome</keyword>
<dbReference type="GO" id="GO:0003677">
    <property type="term" value="F:DNA binding"/>
    <property type="evidence" value="ECO:0007669"/>
    <property type="project" value="InterPro"/>
</dbReference>
<dbReference type="PROSITE" id="PS00333">
    <property type="entry name" value="DNA_LIGASE_A2"/>
    <property type="match status" value="1"/>
</dbReference>
<evidence type="ECO:0000256" key="8">
    <source>
        <dbReference type="ARBA" id="ARBA00022840"/>
    </source>
</evidence>
<keyword evidence="4" id="KW-0132">Cell division</keyword>
<keyword evidence="6 16" id="KW-0547">Nucleotide-binding</keyword>
<keyword evidence="10 16" id="KW-0234">DNA repair</keyword>
<dbReference type="Proteomes" id="UP000291000">
    <property type="component" value="Chromosome 18"/>
</dbReference>
<dbReference type="FunFam" id="3.30.470.30:FF:000016">
    <property type="entry name" value="DNA ligase"/>
    <property type="match status" value="1"/>
</dbReference>
<protein>
    <recommendedName>
        <fullName evidence="16">DNA ligase</fullName>
        <ecNumber evidence="16">6.5.1.1</ecNumber>
    </recommendedName>
</protein>
<dbReference type="Gene3D" id="3.30.1490.70">
    <property type="match status" value="1"/>
</dbReference>
<keyword evidence="9 16" id="KW-0233">DNA recombination</keyword>
<evidence type="ECO:0000256" key="13">
    <source>
        <dbReference type="ARBA" id="ARBA00034003"/>
    </source>
</evidence>
<reference evidence="20" key="3">
    <citation type="submission" date="2025-09" db="UniProtKB">
        <authorList>
            <consortium name="Ensembl"/>
        </authorList>
    </citation>
    <scope>IDENTIFICATION</scope>
</reference>
<dbReference type="PROSITE" id="PS00697">
    <property type="entry name" value="DNA_LIGASE_A1"/>
    <property type="match status" value="1"/>
</dbReference>
<comment type="function">
    <text evidence="14">DNA ligase that seals nicks in double-stranded during DNA repair. Also involved in DNA replication and DNA recombination.</text>
</comment>
<dbReference type="GO" id="GO:0005739">
    <property type="term" value="C:mitochondrion"/>
    <property type="evidence" value="ECO:0007669"/>
    <property type="project" value="TreeGrafter"/>
</dbReference>
<dbReference type="InterPro" id="IPR036599">
    <property type="entry name" value="DNA_ligase_N_sf"/>
</dbReference>
<accession>A0A452G782</accession>
<dbReference type="InterPro" id="IPR012309">
    <property type="entry name" value="DNA_ligase_ATP-dep_C"/>
</dbReference>
<dbReference type="FunFam" id="2.40.50.140:FF:000062">
    <property type="entry name" value="DNA ligase"/>
    <property type="match status" value="1"/>
</dbReference>
<dbReference type="EMBL" id="LWLT01000020">
    <property type="status" value="NOT_ANNOTATED_CDS"/>
    <property type="molecule type" value="Genomic_DNA"/>
</dbReference>
<dbReference type="InterPro" id="IPR012310">
    <property type="entry name" value="DNA_ligase_ATP-dep_cent"/>
</dbReference>
<dbReference type="GO" id="GO:0003910">
    <property type="term" value="F:DNA ligase (ATP) activity"/>
    <property type="evidence" value="ECO:0007669"/>
    <property type="project" value="UniProtKB-EC"/>
</dbReference>
<dbReference type="Gene3D" id="3.30.470.30">
    <property type="entry name" value="DNA ligase/mRNA capping enzyme"/>
    <property type="match status" value="1"/>
</dbReference>
<feature type="compositionally biased region" description="Low complexity" evidence="18">
    <location>
        <begin position="98"/>
        <end position="114"/>
    </location>
</feature>
<sequence length="882" mass="97456">LFCFSRSFFQPKKEGKVKKPEKETSNTIRETESPPKVALKERNRVVSDGDSPVKRPGRKATRVLGSEGEEEEEEAPTTPRSQEPASDSPQPSPPSPSSPSRSKPSPAAASPSGIPKRRTARKQLPKRTFQDVLKEQGEDEDPETKKKKEEGAETPTESLPEPEGGDKEEVGDQPTTPPEPQTSSECLTLFLPGALSLVLGGQRNGFSSTQASTLQPPLSLHRHLDPPSYNPAKNNYHPIEDACWKAGQRVPYLAVARAFEKIEEVSARLRMVETLSNLLRSVVALSPADLLPVLYLSLNRLGPPQQGLELGIGEGILLKAVAQATGRQLESVRAEVAEKGDVGLVAESSRSTQRLVLPPPALTAAGVFAKFRDIAQLAGSASTTKKMDVIKGLFVACRHSEARFIARALSGRLRLGLAEQSVLAALAQAVSLTPPGQECPPAVVDAGKGKTAEARKTWLEEQGMILKQTFCEVPDLDRIVPVLLEHGLERLPEHCRLSPGVPLKPMLAHPTRGVSEVLKRFEEAAFTCEYKYDGQRAQIHVLEGGEVKIFSRNQEDNTGRYPDIISRIPKIKLPSVTSFILDTEAVAWDREKKQIQPFQVLTTRKRKEVDAAEIQVQVCLYAFDLIYLNGESLVREPLSRRRQLLRENFVETEGEFVFATSLDTKDTEQIAEFLEQSVKDSCEGLMVKTLDVDATYEIAKRSHNWLKLKKDYLEGVGDTLDLVVIGAYLGKGKRAGRYGGFLLASYDEESEEFQAICKLGTGFSDEELEEHHQRLQALVLPTPRSYVRADGAVAPDHWLDPSDVWEVKCADLSLSPIYPAARGLVDSEKGISLRFPRFIRVREDKKPEQATTSAQVAGLYKKQSQIQNQQGAEPDSEQEEFY</sequence>
<dbReference type="InterPro" id="IPR000977">
    <property type="entry name" value="DNA_ligase_ATP-dep"/>
</dbReference>
<evidence type="ECO:0000256" key="1">
    <source>
        <dbReference type="ARBA" id="ARBA00004123"/>
    </source>
</evidence>
<evidence type="ECO:0000256" key="9">
    <source>
        <dbReference type="ARBA" id="ARBA00023172"/>
    </source>
</evidence>
<dbReference type="InterPro" id="IPR016059">
    <property type="entry name" value="DNA_ligase_ATP-dep_CS"/>
</dbReference>
<dbReference type="InterPro" id="IPR012340">
    <property type="entry name" value="NA-bd_OB-fold"/>
</dbReference>
<dbReference type="PANTHER" id="PTHR45674:SF4">
    <property type="entry name" value="DNA LIGASE 1"/>
    <property type="match status" value="1"/>
</dbReference>
<dbReference type="Pfam" id="PF04675">
    <property type="entry name" value="DNA_ligase_A_N"/>
    <property type="match status" value="1"/>
</dbReference>
<evidence type="ECO:0000256" key="18">
    <source>
        <dbReference type="SAM" id="MobiDB-lite"/>
    </source>
</evidence>
<evidence type="ECO:0000256" key="6">
    <source>
        <dbReference type="ARBA" id="ARBA00022741"/>
    </source>
</evidence>
<gene>
    <name evidence="20" type="primary">LIG1</name>
</gene>
<dbReference type="Gene3D" id="2.40.50.140">
    <property type="entry name" value="Nucleic acid-binding proteins"/>
    <property type="match status" value="1"/>
</dbReference>
<dbReference type="Pfam" id="PF01068">
    <property type="entry name" value="DNA_ligase_A_M"/>
    <property type="match status" value="1"/>
</dbReference>
<proteinExistence type="inferred from homology"/>
<feature type="compositionally biased region" description="Basic and acidic residues" evidence="18">
    <location>
        <begin position="11"/>
        <end position="53"/>
    </location>
</feature>
<dbReference type="CDD" id="cd07900">
    <property type="entry name" value="Adenylation_DNA_ligase_I_Euk"/>
    <property type="match status" value="1"/>
</dbReference>
<comment type="subcellular location">
    <subcellularLocation>
        <location evidence="1">Nucleus</location>
    </subcellularLocation>
</comment>
<dbReference type="CDD" id="cd07969">
    <property type="entry name" value="OBF_DNA_ligase_I"/>
    <property type="match status" value="1"/>
</dbReference>
<comment type="catalytic activity">
    <reaction evidence="13 16">
        <text>ATP + (deoxyribonucleotide)n-3'-hydroxyl + 5'-phospho-(deoxyribonucleotide)m = (deoxyribonucleotide)n+m + AMP + diphosphate.</text>
        <dbReference type="EC" id="6.5.1.1"/>
    </reaction>
</comment>
<dbReference type="GO" id="GO:0006281">
    <property type="term" value="P:DNA repair"/>
    <property type="evidence" value="ECO:0007669"/>
    <property type="project" value="UniProtKB-KW"/>
</dbReference>
<keyword evidence="11" id="KW-0539">Nucleus</keyword>
<feature type="domain" description="ATP-dependent DNA ligase family profile" evidence="19">
    <location>
        <begin position="611"/>
        <end position="747"/>
    </location>
</feature>
<evidence type="ECO:0000313" key="20">
    <source>
        <dbReference type="Ensembl" id="ENSCHIP00000032420.1"/>
    </source>
</evidence>
<dbReference type="GeneTree" id="ENSGT00940000157783"/>
<evidence type="ECO:0000256" key="4">
    <source>
        <dbReference type="ARBA" id="ARBA00022618"/>
    </source>
</evidence>
<dbReference type="AlphaFoldDB" id="A0A452G782"/>
<keyword evidence="12" id="KW-0131">Cell cycle</keyword>
<dbReference type="SUPFAM" id="SSF50249">
    <property type="entry name" value="Nucleic acid-binding proteins"/>
    <property type="match status" value="1"/>
</dbReference>
<dbReference type="EC" id="6.5.1.1" evidence="16"/>
<dbReference type="InterPro" id="IPR012308">
    <property type="entry name" value="DNA_ligase_ATP-dep_N"/>
</dbReference>
<organism evidence="20 21">
    <name type="scientific">Capra hircus</name>
    <name type="common">Goat</name>
    <dbReference type="NCBI Taxonomy" id="9925"/>
    <lineage>
        <taxon>Eukaryota</taxon>
        <taxon>Metazoa</taxon>
        <taxon>Chordata</taxon>
        <taxon>Craniata</taxon>
        <taxon>Vertebrata</taxon>
        <taxon>Euteleostomi</taxon>
        <taxon>Mammalia</taxon>
        <taxon>Eutheria</taxon>
        <taxon>Laurasiatheria</taxon>
        <taxon>Artiodactyla</taxon>
        <taxon>Ruminantia</taxon>
        <taxon>Pecora</taxon>
        <taxon>Bovidae</taxon>
        <taxon>Caprinae</taxon>
        <taxon>Capra</taxon>
    </lineage>
</organism>
<dbReference type="Pfam" id="PF04679">
    <property type="entry name" value="DNA_ligase_A_C"/>
    <property type="match status" value="1"/>
</dbReference>
<feature type="compositionally biased region" description="Basic residues" evidence="18">
    <location>
        <begin position="115"/>
        <end position="125"/>
    </location>
</feature>
<evidence type="ECO:0000256" key="17">
    <source>
        <dbReference type="RuleBase" id="RU004196"/>
    </source>
</evidence>
<dbReference type="NCBIfam" id="TIGR00574">
    <property type="entry name" value="dnl1"/>
    <property type="match status" value="1"/>
</dbReference>
<name>A0A452G782_CAPHI</name>
<dbReference type="GO" id="GO:0006310">
    <property type="term" value="P:DNA recombination"/>
    <property type="evidence" value="ECO:0007669"/>
    <property type="project" value="UniProtKB-KW"/>
</dbReference>
<evidence type="ECO:0000256" key="11">
    <source>
        <dbReference type="ARBA" id="ARBA00023242"/>
    </source>
</evidence>
<evidence type="ECO:0000256" key="3">
    <source>
        <dbReference type="ARBA" id="ARBA00022598"/>
    </source>
</evidence>
<keyword evidence="5" id="KW-0235">DNA replication</keyword>
<dbReference type="PROSITE" id="PS50160">
    <property type="entry name" value="DNA_LIGASE_A3"/>
    <property type="match status" value="1"/>
</dbReference>
<dbReference type="PANTHER" id="PTHR45674">
    <property type="entry name" value="DNA LIGASE 1/3 FAMILY MEMBER"/>
    <property type="match status" value="1"/>
</dbReference>
<dbReference type="SUPFAM" id="SSF56091">
    <property type="entry name" value="DNA ligase/mRNA capping enzyme, catalytic domain"/>
    <property type="match status" value="1"/>
</dbReference>
<dbReference type="Ensembl" id="ENSCHIT00000040295.1">
    <property type="protein sequence ID" value="ENSCHIP00000032420.1"/>
    <property type="gene ID" value="ENSCHIG00000025924.1"/>
</dbReference>
<feature type="region of interest" description="Disordered" evidence="18">
    <location>
        <begin position="844"/>
        <end position="882"/>
    </location>
</feature>
<dbReference type="GO" id="GO:0051301">
    <property type="term" value="P:cell division"/>
    <property type="evidence" value="ECO:0007669"/>
    <property type="project" value="UniProtKB-KW"/>
</dbReference>
<comment type="similarity">
    <text evidence="2 17">Belongs to the ATP-dependent DNA ligase family.</text>
</comment>
<keyword evidence="7 16" id="KW-0227">DNA damage</keyword>
<evidence type="ECO:0000256" key="12">
    <source>
        <dbReference type="ARBA" id="ARBA00023306"/>
    </source>
</evidence>
<evidence type="ECO:0000313" key="21">
    <source>
        <dbReference type="Proteomes" id="UP000291000"/>
    </source>
</evidence>
<keyword evidence="8 16" id="KW-0067">ATP-binding</keyword>
<feature type="compositionally biased region" description="Polar residues" evidence="18">
    <location>
        <begin position="862"/>
        <end position="871"/>
    </location>
</feature>
<evidence type="ECO:0000259" key="19">
    <source>
        <dbReference type="PROSITE" id="PS50160"/>
    </source>
</evidence>
<comment type="subunit">
    <text evidence="15">Interacts with PCNA. Interacts with POLB.</text>
</comment>
<dbReference type="SUPFAM" id="SSF117018">
    <property type="entry name" value="ATP-dependent DNA ligase DNA-binding domain"/>
    <property type="match status" value="1"/>
</dbReference>
<reference evidence="20 21" key="1">
    <citation type="submission" date="2016-04" db="EMBL/GenBank/DDBJ databases">
        <title>Polished mammalian reference genomes with single-molecule sequencing and chromosome conformation capture applied to the Capra hircus genome.</title>
        <authorList>
            <person name="Bickhart D.M."/>
            <person name="Koren S."/>
            <person name="Rosen B."/>
            <person name="Hastie A."/>
            <person name="Liachko I."/>
            <person name="Sullivan S.T."/>
            <person name="Burton J."/>
            <person name="Sayre B.L."/>
            <person name="Huson H.J."/>
            <person name="Lee J."/>
            <person name="Lam E."/>
            <person name="Kelley C.M."/>
            <person name="Hutchison J.L."/>
            <person name="Zhou Y."/>
            <person name="Sun J."/>
            <person name="Crisa A."/>
            <person name="Schwartz J.C."/>
            <person name="Hammond J.A."/>
            <person name="Schroeder S.G."/>
            <person name="Liu G.E."/>
            <person name="Dunham M."/>
            <person name="Shendure J."/>
            <person name="Sonstegard T.S."/>
            <person name="Phillippy A.M."/>
            <person name="Van Tassell C.P."/>
            <person name="Smith T.P."/>
        </authorList>
    </citation>
    <scope>NUCLEOTIDE SEQUENCE [LARGE SCALE GENOMIC DNA]</scope>
</reference>
<feature type="region of interest" description="Disordered" evidence="18">
    <location>
        <begin position="1"/>
        <end position="184"/>
    </location>
</feature>
<dbReference type="GO" id="GO:0005524">
    <property type="term" value="F:ATP binding"/>
    <property type="evidence" value="ECO:0007669"/>
    <property type="project" value="UniProtKB-KW"/>
</dbReference>
<evidence type="ECO:0000256" key="7">
    <source>
        <dbReference type="ARBA" id="ARBA00022763"/>
    </source>
</evidence>
<dbReference type="GO" id="GO:0071897">
    <property type="term" value="P:DNA biosynthetic process"/>
    <property type="evidence" value="ECO:0007669"/>
    <property type="project" value="InterPro"/>
</dbReference>
<dbReference type="GO" id="GO:0005634">
    <property type="term" value="C:nucleus"/>
    <property type="evidence" value="ECO:0007669"/>
    <property type="project" value="UniProtKB-SubCell"/>
</dbReference>
<dbReference type="InterPro" id="IPR050191">
    <property type="entry name" value="ATP-dep_DNA_ligase"/>
</dbReference>
<evidence type="ECO:0000256" key="10">
    <source>
        <dbReference type="ARBA" id="ARBA00023204"/>
    </source>
</evidence>
<evidence type="ECO:0000256" key="2">
    <source>
        <dbReference type="ARBA" id="ARBA00007572"/>
    </source>
</evidence>
<dbReference type="Bgee" id="ENSCHIG00000025924">
    <property type="expression patterns" value="Expressed in ileum and 16 other cell types or tissues"/>
</dbReference>
<evidence type="ECO:0000256" key="16">
    <source>
        <dbReference type="RuleBase" id="RU000617"/>
    </source>
</evidence>
<evidence type="ECO:0000256" key="14">
    <source>
        <dbReference type="ARBA" id="ARBA00058910"/>
    </source>
</evidence>
<dbReference type="Gene3D" id="1.10.3260.10">
    <property type="entry name" value="DNA ligase, ATP-dependent, N-terminal domain"/>
    <property type="match status" value="1"/>
</dbReference>
<reference evidence="20" key="2">
    <citation type="submission" date="2025-08" db="UniProtKB">
        <authorList>
            <consortium name="Ensembl"/>
        </authorList>
    </citation>
    <scope>IDENTIFICATION</scope>
</reference>
<keyword evidence="3 16" id="KW-0436">Ligase</keyword>
<evidence type="ECO:0000256" key="15">
    <source>
        <dbReference type="ARBA" id="ARBA00065605"/>
    </source>
</evidence>
<dbReference type="GO" id="GO:1903461">
    <property type="term" value="P:Okazaki fragment processing involved in mitotic DNA replication"/>
    <property type="evidence" value="ECO:0007669"/>
    <property type="project" value="TreeGrafter"/>
</dbReference>
<evidence type="ECO:0000256" key="5">
    <source>
        <dbReference type="ARBA" id="ARBA00022705"/>
    </source>
</evidence>